<evidence type="ECO:0000313" key="2">
    <source>
        <dbReference type="EMBL" id="AOS49775.1"/>
    </source>
</evidence>
<dbReference type="EMBL" id="KU761949">
    <property type="protein sequence ID" value="AOS49775.1"/>
    <property type="molecule type" value="Genomic_DNA"/>
</dbReference>
<organism evidence="2">
    <name type="scientific">Aleurocanthus camelliae</name>
    <name type="common">Camellia spiny whitefly</name>
    <dbReference type="NCBI Taxonomy" id="1000661"/>
    <lineage>
        <taxon>Eukaryota</taxon>
        <taxon>Metazoa</taxon>
        <taxon>Ecdysozoa</taxon>
        <taxon>Arthropoda</taxon>
        <taxon>Hexapoda</taxon>
        <taxon>Insecta</taxon>
        <taxon>Pterygota</taxon>
        <taxon>Neoptera</taxon>
        <taxon>Paraneoptera</taxon>
        <taxon>Hemiptera</taxon>
        <taxon>Sternorrhyncha</taxon>
        <taxon>Aleyrodoidea</taxon>
        <taxon>Aleyrodidae</taxon>
        <taxon>Aleyrodinae</taxon>
        <taxon>Aleurocanthus</taxon>
    </lineage>
</organism>
<dbReference type="Gene3D" id="1.10.287.3510">
    <property type="match status" value="1"/>
</dbReference>
<reference evidence="2" key="2">
    <citation type="submission" date="2016-02" db="EMBL/GenBank/DDBJ databases">
        <authorList>
            <person name="Wen L."/>
            <person name="He K."/>
            <person name="Yang H."/>
        </authorList>
    </citation>
    <scope>NUCLEOTIDE SEQUENCE</scope>
</reference>
<name>A0A1S5RSB4_ALECM</name>
<feature type="transmembrane region" description="Helical" evidence="1">
    <location>
        <begin position="6"/>
        <end position="23"/>
    </location>
</feature>
<proteinExistence type="predicted"/>
<feature type="transmembrane region" description="Helical" evidence="1">
    <location>
        <begin position="32"/>
        <end position="51"/>
    </location>
</feature>
<accession>A0A1S5RSB4</accession>
<feature type="transmembrane region" description="Helical" evidence="1">
    <location>
        <begin position="57"/>
        <end position="82"/>
    </location>
</feature>
<evidence type="ECO:0000256" key="1">
    <source>
        <dbReference type="SAM" id="Phobius"/>
    </source>
</evidence>
<gene>
    <name evidence="2" type="primary">ND4L</name>
</gene>
<sequence length="98" mass="11308">MVFSSSLVLITAAIKYTLIIYSMNKTHTINNLIMLEFVVMATSFFMFMNLANMNNELYLMFFFLILMITESILGLSILIMMIRTHSNDYLKSASVMIL</sequence>
<reference evidence="2" key="1">
    <citation type="journal article" date="2016" name="Int. J. Mol. Sci.">
        <title>The Complete Mitochondrial Genome of Aleurocanthus camelliae: Insights into Gene Arrangement and Genome Organization within the Family Aleyrodidae.</title>
        <authorList>
            <person name="Chen S.C."/>
            <person name="Wang X.Q."/>
            <person name="Li P.W."/>
            <person name="Hu X."/>
            <person name="Wang J.J."/>
            <person name="Peng P."/>
        </authorList>
    </citation>
    <scope>NUCLEOTIDE SEQUENCE</scope>
</reference>
<keyword evidence="1" id="KW-1133">Transmembrane helix</keyword>
<keyword evidence="1" id="KW-0472">Membrane</keyword>
<protein>
    <submittedName>
        <fullName evidence="2">NADH dehydrogenase subunit 4L</fullName>
    </submittedName>
</protein>
<geneLocation type="mitochondrion" evidence="2"/>
<keyword evidence="2" id="KW-0496">Mitochondrion</keyword>
<dbReference type="AlphaFoldDB" id="A0A1S5RSB4"/>
<keyword evidence="1" id="KW-0812">Transmembrane</keyword>